<reference evidence="1" key="2">
    <citation type="submission" date="2021-04" db="EMBL/GenBank/DDBJ databases">
        <authorList>
            <person name="Gilroy R."/>
        </authorList>
    </citation>
    <scope>NUCLEOTIDE SEQUENCE</scope>
    <source>
        <strain evidence="1">ChiHjej13B12-4958</strain>
    </source>
</reference>
<proteinExistence type="predicted"/>
<organism evidence="1 2">
    <name type="scientific">Candidatus Corynebacterium faecigallinarum</name>
    <dbReference type="NCBI Taxonomy" id="2838528"/>
    <lineage>
        <taxon>Bacteria</taxon>
        <taxon>Bacillati</taxon>
        <taxon>Actinomycetota</taxon>
        <taxon>Actinomycetes</taxon>
        <taxon>Mycobacteriales</taxon>
        <taxon>Corynebacteriaceae</taxon>
        <taxon>Corynebacterium</taxon>
    </lineage>
</organism>
<protein>
    <submittedName>
        <fullName evidence="1">Uncharacterized protein</fullName>
    </submittedName>
</protein>
<evidence type="ECO:0000313" key="2">
    <source>
        <dbReference type="Proteomes" id="UP000823858"/>
    </source>
</evidence>
<dbReference type="Proteomes" id="UP000823858">
    <property type="component" value="Unassembled WGS sequence"/>
</dbReference>
<accession>A0A9D2QHT8</accession>
<name>A0A9D2QHT8_9CORY</name>
<dbReference type="EMBL" id="DWVP01000023">
    <property type="protein sequence ID" value="HJC85817.1"/>
    <property type="molecule type" value="Genomic_DNA"/>
</dbReference>
<dbReference type="AlphaFoldDB" id="A0A9D2QHT8"/>
<gene>
    <name evidence="1" type="ORF">H9751_09795</name>
</gene>
<sequence length="91" mass="9838">MSTNTSHTAPIIVDHSLDIDTPTTNARLVNLANQTITDLLNVAHLDYNGEPDGYQAQSNMYADAAAHAHDLYIALDRLSTEAHEASMDTTA</sequence>
<evidence type="ECO:0000313" key="1">
    <source>
        <dbReference type="EMBL" id="HJC85817.1"/>
    </source>
</evidence>
<comment type="caution">
    <text evidence="1">The sequence shown here is derived from an EMBL/GenBank/DDBJ whole genome shotgun (WGS) entry which is preliminary data.</text>
</comment>
<reference evidence="1" key="1">
    <citation type="journal article" date="2021" name="PeerJ">
        <title>Extensive microbial diversity within the chicken gut microbiome revealed by metagenomics and culture.</title>
        <authorList>
            <person name="Gilroy R."/>
            <person name="Ravi A."/>
            <person name="Getino M."/>
            <person name="Pursley I."/>
            <person name="Horton D.L."/>
            <person name="Alikhan N.F."/>
            <person name="Baker D."/>
            <person name="Gharbi K."/>
            <person name="Hall N."/>
            <person name="Watson M."/>
            <person name="Adriaenssens E.M."/>
            <person name="Foster-Nyarko E."/>
            <person name="Jarju S."/>
            <person name="Secka A."/>
            <person name="Antonio M."/>
            <person name="Oren A."/>
            <person name="Chaudhuri R.R."/>
            <person name="La Ragione R."/>
            <person name="Hildebrand F."/>
            <person name="Pallen M.J."/>
        </authorList>
    </citation>
    <scope>NUCLEOTIDE SEQUENCE</scope>
    <source>
        <strain evidence="1">ChiHjej13B12-4958</strain>
    </source>
</reference>